<evidence type="ECO:0000313" key="2">
    <source>
        <dbReference type="Proteomes" id="UP000295043"/>
    </source>
</evidence>
<sequence>WMTPFEAAMSAAVTAASLTLTVEPSTSMSIICHLPTTDGMWMVVEPTAGDTLEDNINPFGRLYYSGSTMN</sequence>
<evidence type="ECO:0000313" key="1">
    <source>
        <dbReference type="EMBL" id="TCN21319.1"/>
    </source>
</evidence>
<reference evidence="1 2" key="1">
    <citation type="submission" date="2019-03" db="EMBL/GenBank/DDBJ databases">
        <title>Genomic Encyclopedia of Type Strains, Phase IV (KMG-V): Genome sequencing to study the core and pangenomes of soil and plant-associated prokaryotes.</title>
        <authorList>
            <person name="Whitman W."/>
        </authorList>
    </citation>
    <scope>NUCLEOTIDE SEQUENCE [LARGE SCALE GENOMIC DNA]</scope>
    <source>
        <strain evidence="1 2">23C40</strain>
    </source>
</reference>
<dbReference type="AlphaFoldDB" id="A0A4R2B7F2"/>
<dbReference type="Proteomes" id="UP000295043">
    <property type="component" value="Unassembled WGS sequence"/>
</dbReference>
<organism evidence="1 2">
    <name type="scientific">Sinorhizobium americanum</name>
    <dbReference type="NCBI Taxonomy" id="194963"/>
    <lineage>
        <taxon>Bacteria</taxon>
        <taxon>Pseudomonadati</taxon>
        <taxon>Pseudomonadota</taxon>
        <taxon>Alphaproteobacteria</taxon>
        <taxon>Hyphomicrobiales</taxon>
        <taxon>Rhizobiaceae</taxon>
        <taxon>Sinorhizobium/Ensifer group</taxon>
        <taxon>Sinorhizobium</taxon>
    </lineage>
</organism>
<feature type="non-terminal residue" evidence="1">
    <location>
        <position position="1"/>
    </location>
</feature>
<accession>A0A4R2B7F2</accession>
<comment type="caution">
    <text evidence="1">The sequence shown here is derived from an EMBL/GenBank/DDBJ whole genome shotgun (WGS) entry which is preliminary data.</text>
</comment>
<proteinExistence type="predicted"/>
<gene>
    <name evidence="1" type="ORF">EV184_12695</name>
</gene>
<dbReference type="EMBL" id="SLVU01000026">
    <property type="protein sequence ID" value="TCN21319.1"/>
    <property type="molecule type" value="Genomic_DNA"/>
</dbReference>
<protein>
    <submittedName>
        <fullName evidence="1">Uncharacterized protein</fullName>
    </submittedName>
</protein>
<name>A0A4R2B7F2_9HYPH</name>